<reference evidence="2" key="2">
    <citation type="journal article" date="2016" name="Int. J. Syst. Evol. Microbiol.">
        <title>Complete genome sequence and cell structure of Limnochorda pilosa, a Gram-negative spore-former within the phylum Firmicutes.</title>
        <authorList>
            <person name="Watanabe M."/>
            <person name="Kojima H."/>
            <person name="Fukui M."/>
        </authorList>
    </citation>
    <scope>NUCLEOTIDE SEQUENCE [LARGE SCALE GENOMIC DNA]</scope>
    <source>
        <strain evidence="2">HC45</strain>
    </source>
</reference>
<organism evidence="1 2">
    <name type="scientific">Limnochorda pilosa</name>
    <dbReference type="NCBI Taxonomy" id="1555112"/>
    <lineage>
        <taxon>Bacteria</taxon>
        <taxon>Bacillati</taxon>
        <taxon>Bacillota</taxon>
        <taxon>Limnochordia</taxon>
        <taxon>Limnochordales</taxon>
        <taxon>Limnochordaceae</taxon>
        <taxon>Limnochorda</taxon>
    </lineage>
</organism>
<dbReference type="Proteomes" id="UP000065807">
    <property type="component" value="Chromosome"/>
</dbReference>
<dbReference type="AlphaFoldDB" id="A0A0K2SI14"/>
<name>A0A0K2SI14_LIMPI</name>
<dbReference type="KEGG" id="lpil:LIP_0909"/>
<protein>
    <submittedName>
        <fullName evidence="1">Uncharacterized protein</fullName>
    </submittedName>
</protein>
<accession>A0A0K2SI14</accession>
<dbReference type="InterPro" id="IPR029058">
    <property type="entry name" value="AB_hydrolase_fold"/>
</dbReference>
<keyword evidence="2" id="KW-1185">Reference proteome</keyword>
<evidence type="ECO:0000313" key="2">
    <source>
        <dbReference type="Proteomes" id="UP000065807"/>
    </source>
</evidence>
<evidence type="ECO:0000313" key="1">
    <source>
        <dbReference type="EMBL" id="BAS26766.1"/>
    </source>
</evidence>
<gene>
    <name evidence="1" type="ORF">LIP_0909</name>
</gene>
<dbReference type="Gene3D" id="3.40.50.1820">
    <property type="entry name" value="alpha/beta hydrolase"/>
    <property type="match status" value="1"/>
</dbReference>
<reference evidence="2" key="1">
    <citation type="submission" date="2015-07" db="EMBL/GenBank/DDBJ databases">
        <title>Complete genome sequence and phylogenetic analysis of Limnochorda pilosa.</title>
        <authorList>
            <person name="Watanabe M."/>
            <person name="Kojima H."/>
            <person name="Fukui M."/>
        </authorList>
    </citation>
    <scope>NUCLEOTIDE SEQUENCE [LARGE SCALE GENOMIC DNA]</scope>
    <source>
        <strain evidence="2">HC45</strain>
    </source>
</reference>
<sequence length="67" mass="6708">MQVPGMFHQDFSDALLLSPISSRSGLTGSLDPQRAHQIVTAYALAFFRPAPEGPAGGAAGGAGGGVP</sequence>
<proteinExistence type="predicted"/>
<dbReference type="STRING" id="1555112.LIP_0909"/>
<dbReference type="EMBL" id="AP014924">
    <property type="protein sequence ID" value="BAS26766.1"/>
    <property type="molecule type" value="Genomic_DNA"/>
</dbReference>